<organism evidence="2 3">
    <name type="scientific">Hymenobacter lutimineralis</name>
    <dbReference type="NCBI Taxonomy" id="2606448"/>
    <lineage>
        <taxon>Bacteria</taxon>
        <taxon>Pseudomonadati</taxon>
        <taxon>Bacteroidota</taxon>
        <taxon>Cytophagia</taxon>
        <taxon>Cytophagales</taxon>
        <taxon>Hymenobacteraceae</taxon>
        <taxon>Hymenobacter</taxon>
    </lineage>
</organism>
<dbReference type="Gene3D" id="1.10.8.730">
    <property type="match status" value="1"/>
</dbReference>
<accession>A0A5D6VAY1</accession>
<dbReference type="Gene3D" id="3.40.50.300">
    <property type="entry name" value="P-loop containing nucleotide triphosphate hydrolases"/>
    <property type="match status" value="1"/>
</dbReference>
<dbReference type="Proteomes" id="UP000322791">
    <property type="component" value="Unassembled WGS sequence"/>
</dbReference>
<dbReference type="PANTHER" id="PTHR38467">
    <property type="match status" value="1"/>
</dbReference>
<reference evidence="2 3" key="1">
    <citation type="submission" date="2019-08" db="EMBL/GenBank/DDBJ databases">
        <authorList>
            <person name="Seo M.-J."/>
        </authorList>
    </citation>
    <scope>NUCLEOTIDE SEQUENCE [LARGE SCALE GENOMIC DNA]</scope>
    <source>
        <strain evidence="2 3">KIGAM108</strain>
    </source>
</reference>
<proteinExistence type="predicted"/>
<dbReference type="CDD" id="cd01127">
    <property type="entry name" value="TrwB_TraG_TraD_VirD4"/>
    <property type="match status" value="1"/>
</dbReference>
<dbReference type="PANTHER" id="PTHR38467:SF1">
    <property type="entry name" value="CONJUGATIVE TRANSFER: ASSEMBLY"/>
    <property type="match status" value="1"/>
</dbReference>
<evidence type="ECO:0000259" key="1">
    <source>
        <dbReference type="Pfam" id="PF19044"/>
    </source>
</evidence>
<dbReference type="EMBL" id="VTHL01000003">
    <property type="protein sequence ID" value="TYZ12696.1"/>
    <property type="molecule type" value="Genomic_DNA"/>
</dbReference>
<name>A0A5D6VAY1_9BACT</name>
<feature type="domain" description="TraG P-loop" evidence="1">
    <location>
        <begin position="416"/>
        <end position="823"/>
    </location>
</feature>
<dbReference type="SUPFAM" id="SSF52540">
    <property type="entry name" value="P-loop containing nucleoside triphosphate hydrolases"/>
    <property type="match status" value="1"/>
</dbReference>
<dbReference type="InterPro" id="IPR053155">
    <property type="entry name" value="F-pilin_assembly_TraC"/>
</dbReference>
<comment type="caution">
    <text evidence="2">The sequence shown here is derived from an EMBL/GenBank/DDBJ whole genome shotgun (WGS) entry which is preliminary data.</text>
</comment>
<keyword evidence="3" id="KW-1185">Reference proteome</keyword>
<dbReference type="AlphaFoldDB" id="A0A5D6VAY1"/>
<evidence type="ECO:0000313" key="2">
    <source>
        <dbReference type="EMBL" id="TYZ12696.1"/>
    </source>
</evidence>
<gene>
    <name evidence="2" type="ORF">FY528_05245</name>
</gene>
<dbReference type="RefSeq" id="WP_149069933.1">
    <property type="nucleotide sequence ID" value="NZ_VTHL01000003.1"/>
</dbReference>
<sequence>MTKKPKTTAFSAVMPVHSFEGDKIVFKDGRVGVGFLVEPAEMESWTIEDYEAFQAALVGVLRALPVGSIVQKTDIYYDRPYREDKTQQTYFENKMNKHFFERLVLFQKSYLFVSFAPAAVKSPKTNAVNALVARAGEAVLKNPFAQLVQTLEVAESSAVEFIQGIKNLGGVTFERLSSEEIHQLYLQYFNLNFDGQPTRQEREMGNELGTFSVGEQKVNVLSMVGQGSDAYPAVKNSYGVTAPMLYPLTHILQCPHVLTQALMIQDTRAELNSLDTDRKLNASLSFLATQDNHLRAAEVEEFTAEVRAENKQIVGLHLSVMLWDTNDTSRRENVERATAAFRYMFGTESVVESYLALPVFFGLLPGNANQVPDRWLTTTADRGACYMHWTATYKTDPIGEYLTDRFRNLVQVNLFNTALDNQNAMVIGPSGSGKSYTFGNLIVQRYEKGARQIIMDVGGTYRNVLQSLNGEDFDNTYFEYDPQRPIEFNPFIVPRDRANGNKWLYNDEKTNFHLALLAALWKGGKDTGLDKSERTILSRFLIEYYVYLNEHDKLGQKDEEFPGMESFYRFVERYDADMQKPVSVPGEGQEADPLDGARRQYQKNMKYIDMHQFFLVLGQYISGGRYERVLNAQRDVDLSEYRLICFDLAKVQADPDLYPVVAMLITELSLDLFRKFPDDVKYIALDEAWTMLSGVLSEFIESMYRTIRKTNGSVTIITQGITEITSSKIGPAIINNSATKIILRHINPDSLAQLQAPLGLTGHEMDLIKSVRSTDALREFFIKQGAKGKVFALEASPQLDAILTSKPVERNHLNKLVKFYQQTNRRPKVDKAGQLVVGSDGEIQYEDVKVQRLDYAVDQFVEDKQSRKLGGKR</sequence>
<dbReference type="InterPro" id="IPR043964">
    <property type="entry name" value="P-loop_TraG"/>
</dbReference>
<dbReference type="Pfam" id="PF19044">
    <property type="entry name" value="P-loop_TraG"/>
    <property type="match status" value="1"/>
</dbReference>
<evidence type="ECO:0000313" key="3">
    <source>
        <dbReference type="Proteomes" id="UP000322791"/>
    </source>
</evidence>
<protein>
    <submittedName>
        <fullName evidence="2">Type IV secretion system protein VirB4</fullName>
    </submittedName>
</protein>
<dbReference type="InterPro" id="IPR027417">
    <property type="entry name" value="P-loop_NTPase"/>
</dbReference>